<dbReference type="Gene3D" id="3.30.930.30">
    <property type="match status" value="1"/>
</dbReference>
<feature type="domain" description="MobA/MobL protein" evidence="3">
    <location>
        <begin position="18"/>
        <end position="233"/>
    </location>
</feature>
<dbReference type="RefSeq" id="WP_126013661.1">
    <property type="nucleotide sequence ID" value="NZ_CP032509.1"/>
</dbReference>
<evidence type="ECO:0000313" key="5">
    <source>
        <dbReference type="Proteomes" id="UP000268192"/>
    </source>
</evidence>
<protein>
    <submittedName>
        <fullName evidence="4">Ti-type conjugative transfer relaxase TraA</fullName>
    </submittedName>
</protein>
<sequence>MAIYHLHVKVIGRKSGASAVASAAYRSGSRLRDHRIERSHDFTAKRGVIHSEVMLPDGAPEHWSDRERLWNDVEAFEVRKDAQLAREVEFAIPREMTESQGIALARDFVQSEFVDRGMVADLNLHWDIGEDGMPKPHAHVMLTMRSVERSVERLVGQSADVDEERTPFGPKVREWNRTEMVERWRVRWAELANERLAELDIDARIDHRSLEAQGIALEPQSQIGAPAQRLEARCAEARGIEQASEPGIKLASDVADRAELHREIARNNGERIIADPSLALDAITHQQSTFTRRDMAKFAHRHSDGIDQFNDVMGAIANAPDLVELGTDRRGVDRFTTRQMIETEQRLHLAADRMAEESRHLVSDKVRLDALARAEQRGLSLSNEQADALSHVTDARSLGIVVGHAGTGKSAMLGVARDAWQASGFEVRGVALSGIAAENLQSGSGIASRTIASMEHGWGEGRGMLSPRDVLVIDEAGMVGTRQLERVLSHAVDAGAKVVLVGDPQQLQSIEAGAAFRSLHERHGGVEIGTVRRQREDWQRDATRDLATGKIDAAISTYDRHGMVHGADSRLAARASLIERWDEDRQAEPDRSRIILTHTNDEVRALNESARARMRDAGDLGEDVRITVDRGARDFASGDRVMFLQNERGLGGDGVGVKNGTLGTIEDVSTRSMTVRTDDGRSIAFDLKDYDRIDHGYAATIHKAQGMTVDRTHVLATPGLDAHGSYVALSRHRDGMELHYGRDDFATQDKLIRTLSRDRAKDMASDYMQIDPAMDPARDYAERRGIAFRQRVIEIVRRVVPETIREAIRERIDGLIEGLRLPDTGVHGDQIRQQLERGTERAAATGQVPEMPAPVLADPQTQHDSAEDVEEALRRARTQALIRHARAIDAILTTGDADGNGSPEQMCELNDARKSFEDVRPYGWRDAEAGYVKNPEFVSEAARGNVNRAVRALQLETEIRTGPQRRADLFVERWQKLHKTSQRQYQDGDISAYKATRSAMADMAKGLERDPQMESLLANRKAALGIEIESGRRLGVELAFNHGIGLGRGRGLELQ</sequence>
<dbReference type="NCBIfam" id="TIGR02768">
    <property type="entry name" value="TraA_Ti"/>
    <property type="match status" value="1"/>
</dbReference>
<dbReference type="InterPro" id="IPR014136">
    <property type="entry name" value="TraA_Ti"/>
</dbReference>
<dbReference type="KEGG" id="abaw:D5400_20450"/>
<dbReference type="SUPFAM" id="SSF52540">
    <property type="entry name" value="P-loop containing nucleoside triphosphate hydrolases"/>
    <property type="match status" value="2"/>
</dbReference>
<organism evidence="4 5">
    <name type="scientific">Georhizobium profundi</name>
    <dbReference type="NCBI Taxonomy" id="2341112"/>
    <lineage>
        <taxon>Bacteria</taxon>
        <taxon>Pseudomonadati</taxon>
        <taxon>Pseudomonadota</taxon>
        <taxon>Alphaproteobacteria</taxon>
        <taxon>Hyphomicrobiales</taxon>
        <taxon>Rhizobiaceae</taxon>
        <taxon>Georhizobium</taxon>
    </lineage>
</organism>
<dbReference type="CDD" id="cd18809">
    <property type="entry name" value="SF1_C_RecD"/>
    <property type="match status" value="1"/>
</dbReference>
<dbReference type="InterPro" id="IPR027417">
    <property type="entry name" value="P-loop_NTPase"/>
</dbReference>
<evidence type="ECO:0000259" key="3">
    <source>
        <dbReference type="Pfam" id="PF03389"/>
    </source>
</evidence>
<comment type="similarity">
    <text evidence="1">Belongs to the MobA/MobL family.</text>
</comment>
<accession>A0A3S9BAK4</accession>
<dbReference type="AlphaFoldDB" id="A0A3S9BAK4"/>
<evidence type="ECO:0000256" key="2">
    <source>
        <dbReference type="ARBA" id="ARBA00022971"/>
    </source>
</evidence>
<keyword evidence="2" id="KW-0184">Conjugation</keyword>
<dbReference type="CDD" id="cd17933">
    <property type="entry name" value="DEXSc_RecD-like"/>
    <property type="match status" value="1"/>
</dbReference>
<reference evidence="4 5" key="1">
    <citation type="submission" date="2018-09" db="EMBL/GenBank/DDBJ databases">
        <title>Marinorhizobium profundi gen. nov., sp. nov., isolated from a deep-sea sediment sample from the New Britain Trench and proposal of Marinorhizobiaceae fam. nov. in the order Rhizobiales of the class Alphaproteobacteria.</title>
        <authorList>
            <person name="Cao J."/>
        </authorList>
    </citation>
    <scope>NUCLEOTIDE SEQUENCE [LARGE SCALE GENOMIC DNA]</scope>
    <source>
        <strain evidence="4 5">WS11</strain>
    </source>
</reference>
<gene>
    <name evidence="4" type="primary">traA</name>
    <name evidence="4" type="ORF">D5400_20450</name>
</gene>
<dbReference type="OrthoDB" id="1826980at2"/>
<evidence type="ECO:0000313" key="4">
    <source>
        <dbReference type="EMBL" id="AZN73975.1"/>
    </source>
</evidence>
<dbReference type="InterPro" id="IPR005053">
    <property type="entry name" value="MobA_MobL"/>
</dbReference>
<dbReference type="Gene3D" id="3.40.50.300">
    <property type="entry name" value="P-loop containing nucleotide triphosphate hydrolases"/>
    <property type="match status" value="2"/>
</dbReference>
<dbReference type="Pfam" id="PF13604">
    <property type="entry name" value="AAA_30"/>
    <property type="match status" value="1"/>
</dbReference>
<evidence type="ECO:0000256" key="1">
    <source>
        <dbReference type="ARBA" id="ARBA00010873"/>
    </source>
</evidence>
<dbReference type="Gene3D" id="2.30.30.940">
    <property type="match status" value="1"/>
</dbReference>
<name>A0A3S9BAK4_9HYPH</name>
<proteinExistence type="inferred from homology"/>
<dbReference type="NCBIfam" id="NF010464">
    <property type="entry name" value="PRK13889.1"/>
    <property type="match status" value="1"/>
</dbReference>
<keyword evidence="5" id="KW-1185">Reference proteome</keyword>
<dbReference type="Proteomes" id="UP000268192">
    <property type="component" value="Chromosome"/>
</dbReference>
<dbReference type="NCBIfam" id="NF041496">
    <property type="entry name" value="MobQ"/>
    <property type="match status" value="1"/>
</dbReference>
<dbReference type="EMBL" id="CP032509">
    <property type="protein sequence ID" value="AZN73975.1"/>
    <property type="molecule type" value="Genomic_DNA"/>
</dbReference>
<dbReference type="Pfam" id="PF03389">
    <property type="entry name" value="MobA_MobL"/>
    <property type="match status" value="1"/>
</dbReference>